<evidence type="ECO:0000313" key="8">
    <source>
        <dbReference type="EMBL" id="KAK1302267.1"/>
    </source>
</evidence>
<comment type="similarity">
    <text evidence="2 4">Belongs to the SKP1 family.</text>
</comment>
<comment type="subunit">
    <text evidence="4">Part of a SCF (SKP1-cullin-F-box) protein ligase complex.</text>
</comment>
<reference evidence="8" key="1">
    <citation type="journal article" date="2023" name="Nat. Commun.">
        <title>Diploid and tetraploid genomes of Acorus and the evolution of monocots.</title>
        <authorList>
            <person name="Ma L."/>
            <person name="Liu K.W."/>
            <person name="Li Z."/>
            <person name="Hsiao Y.Y."/>
            <person name="Qi Y."/>
            <person name="Fu T."/>
            <person name="Tang G.D."/>
            <person name="Zhang D."/>
            <person name="Sun W.H."/>
            <person name="Liu D.K."/>
            <person name="Li Y."/>
            <person name="Chen G.Z."/>
            <person name="Liu X.D."/>
            <person name="Liao X.Y."/>
            <person name="Jiang Y.T."/>
            <person name="Yu X."/>
            <person name="Hao Y."/>
            <person name="Huang J."/>
            <person name="Zhao X.W."/>
            <person name="Ke S."/>
            <person name="Chen Y.Y."/>
            <person name="Wu W.L."/>
            <person name="Hsu J.L."/>
            <person name="Lin Y.F."/>
            <person name="Huang M.D."/>
            <person name="Li C.Y."/>
            <person name="Huang L."/>
            <person name="Wang Z.W."/>
            <person name="Zhao X."/>
            <person name="Zhong W.Y."/>
            <person name="Peng D.H."/>
            <person name="Ahmad S."/>
            <person name="Lan S."/>
            <person name="Zhang J.S."/>
            <person name="Tsai W.C."/>
            <person name="Van de Peer Y."/>
            <person name="Liu Z.J."/>
        </authorList>
    </citation>
    <scope>NUCLEOTIDE SEQUENCE</scope>
    <source>
        <strain evidence="8">CP</strain>
    </source>
</reference>
<dbReference type="AlphaFoldDB" id="A0AAV9DN69"/>
<dbReference type="GO" id="GO:0006511">
    <property type="term" value="P:ubiquitin-dependent protein catabolic process"/>
    <property type="evidence" value="ECO:0007669"/>
    <property type="project" value="InterPro"/>
</dbReference>
<evidence type="ECO:0000256" key="5">
    <source>
        <dbReference type="SAM" id="MobiDB-lite"/>
    </source>
</evidence>
<dbReference type="InterPro" id="IPR016072">
    <property type="entry name" value="Skp1_comp_dimer"/>
</dbReference>
<dbReference type="SUPFAM" id="SSF54695">
    <property type="entry name" value="POZ domain"/>
    <property type="match status" value="1"/>
</dbReference>
<keyword evidence="9" id="KW-1185">Reference proteome</keyword>
<dbReference type="InterPro" id="IPR016073">
    <property type="entry name" value="Skp1_comp_POZ"/>
</dbReference>
<comment type="function">
    <text evidence="4">Involved in ubiquitination and subsequent proteasomal degradation of target proteins. Together with CUL1, RBX1 and a F-box protein, it forms a SCF E3 ubiquitin ligase complex. The functional specificity of this complex depends on the type of F-box protein. In the SCF complex, it serves as an adapter that links the F-box protein to CUL1.</text>
</comment>
<proteinExistence type="inferred from homology"/>
<gene>
    <name evidence="8" type="primary">ASK14</name>
    <name evidence="8" type="ORF">QJS10_CPB12g01555</name>
</gene>
<dbReference type="GO" id="GO:0016567">
    <property type="term" value="P:protein ubiquitination"/>
    <property type="evidence" value="ECO:0007669"/>
    <property type="project" value="UniProtKB-UniRule"/>
</dbReference>
<keyword evidence="3 4" id="KW-0833">Ubl conjugation pathway</keyword>
<dbReference type="InterPro" id="IPR011333">
    <property type="entry name" value="SKP1/BTB/POZ_sf"/>
</dbReference>
<dbReference type="GO" id="GO:0009867">
    <property type="term" value="P:jasmonic acid mediated signaling pathway"/>
    <property type="evidence" value="ECO:0007669"/>
    <property type="project" value="UniProtKB-ARBA"/>
</dbReference>
<name>A0AAV9DN69_ACOCL</name>
<evidence type="ECO:0000256" key="3">
    <source>
        <dbReference type="ARBA" id="ARBA00022786"/>
    </source>
</evidence>
<feature type="domain" description="SKP1 component POZ" evidence="7">
    <location>
        <begin position="2"/>
        <end position="57"/>
    </location>
</feature>
<reference evidence="8" key="2">
    <citation type="submission" date="2023-06" db="EMBL/GenBank/DDBJ databases">
        <authorList>
            <person name="Ma L."/>
            <person name="Liu K.-W."/>
            <person name="Li Z."/>
            <person name="Hsiao Y.-Y."/>
            <person name="Qi Y."/>
            <person name="Fu T."/>
            <person name="Tang G."/>
            <person name="Zhang D."/>
            <person name="Sun W.-H."/>
            <person name="Liu D.-K."/>
            <person name="Li Y."/>
            <person name="Chen G.-Z."/>
            <person name="Liu X.-D."/>
            <person name="Liao X.-Y."/>
            <person name="Jiang Y.-T."/>
            <person name="Yu X."/>
            <person name="Hao Y."/>
            <person name="Huang J."/>
            <person name="Zhao X.-W."/>
            <person name="Ke S."/>
            <person name="Chen Y.-Y."/>
            <person name="Wu W.-L."/>
            <person name="Hsu J.-L."/>
            <person name="Lin Y.-F."/>
            <person name="Huang M.-D."/>
            <person name="Li C.-Y."/>
            <person name="Huang L."/>
            <person name="Wang Z.-W."/>
            <person name="Zhao X."/>
            <person name="Zhong W.-Y."/>
            <person name="Peng D.-H."/>
            <person name="Ahmad S."/>
            <person name="Lan S."/>
            <person name="Zhang J.-S."/>
            <person name="Tsai W.-C."/>
            <person name="Van De Peer Y."/>
            <person name="Liu Z.-J."/>
        </authorList>
    </citation>
    <scope>NUCLEOTIDE SEQUENCE</scope>
    <source>
        <strain evidence="8">CP</strain>
        <tissue evidence="8">Leaves</tissue>
    </source>
</reference>
<organism evidence="8 9">
    <name type="scientific">Acorus calamus</name>
    <name type="common">Sweet flag</name>
    <dbReference type="NCBI Taxonomy" id="4465"/>
    <lineage>
        <taxon>Eukaryota</taxon>
        <taxon>Viridiplantae</taxon>
        <taxon>Streptophyta</taxon>
        <taxon>Embryophyta</taxon>
        <taxon>Tracheophyta</taxon>
        <taxon>Spermatophyta</taxon>
        <taxon>Magnoliopsida</taxon>
        <taxon>Liliopsida</taxon>
        <taxon>Acoraceae</taxon>
        <taxon>Acorus</taxon>
    </lineage>
</organism>
<sequence>MTLLSLEREEFMVPMEVAFMSATVRKMIDDGFSGIGVSLHNITSGVLAKIIEYCKKHCPNNMSTDEEELKVWDIEFVNNMENPQLFEVIRAANHMAVEGLMDLTTQEVANRIKDMSVEEVRELFNIKNDYTAEEEAALQSCTTEDVEEPYGESSCLQPYGES</sequence>
<protein>
    <recommendedName>
        <fullName evidence="4">SKP1-like protein</fullName>
    </recommendedName>
</protein>
<feature type="domain" description="SKP1 component dimerisation" evidence="6">
    <location>
        <begin position="99"/>
        <end position="138"/>
    </location>
</feature>
<evidence type="ECO:0000256" key="1">
    <source>
        <dbReference type="ARBA" id="ARBA00004906"/>
    </source>
</evidence>
<accession>A0AAV9DN69</accession>
<feature type="region of interest" description="Disordered" evidence="5">
    <location>
        <begin position="140"/>
        <end position="162"/>
    </location>
</feature>
<evidence type="ECO:0000259" key="7">
    <source>
        <dbReference type="Pfam" id="PF03931"/>
    </source>
</evidence>
<evidence type="ECO:0000256" key="2">
    <source>
        <dbReference type="ARBA" id="ARBA00009993"/>
    </source>
</evidence>
<comment type="caution">
    <text evidence="8">The sequence shown here is derived from an EMBL/GenBank/DDBJ whole genome shotgun (WGS) entry which is preliminary data.</text>
</comment>
<dbReference type="Proteomes" id="UP001180020">
    <property type="component" value="Unassembled WGS sequence"/>
</dbReference>
<dbReference type="EMBL" id="JAUJYO010000012">
    <property type="protein sequence ID" value="KAK1302267.1"/>
    <property type="molecule type" value="Genomic_DNA"/>
</dbReference>
<evidence type="ECO:0000259" key="6">
    <source>
        <dbReference type="Pfam" id="PF01466"/>
    </source>
</evidence>
<dbReference type="Pfam" id="PF03931">
    <property type="entry name" value="Skp1_POZ"/>
    <property type="match status" value="1"/>
</dbReference>
<dbReference type="PIRSF" id="PIRSF028729">
    <property type="entry name" value="E3_ubiquit_lig_SCF_Skp"/>
    <property type="match status" value="1"/>
</dbReference>
<evidence type="ECO:0000313" key="9">
    <source>
        <dbReference type="Proteomes" id="UP001180020"/>
    </source>
</evidence>
<dbReference type="InterPro" id="IPR036296">
    <property type="entry name" value="SKP1-like_dim_sf"/>
</dbReference>
<dbReference type="SUPFAM" id="SSF81382">
    <property type="entry name" value="Skp1 dimerisation domain-like"/>
    <property type="match status" value="1"/>
</dbReference>
<dbReference type="PANTHER" id="PTHR11165">
    <property type="entry name" value="SKP1"/>
    <property type="match status" value="1"/>
</dbReference>
<dbReference type="InterPro" id="IPR001232">
    <property type="entry name" value="SKP1-like"/>
</dbReference>
<dbReference type="Pfam" id="PF01466">
    <property type="entry name" value="Skp1"/>
    <property type="match status" value="1"/>
</dbReference>
<comment type="pathway">
    <text evidence="1 4">Protein modification; protein ubiquitination.</text>
</comment>
<dbReference type="InterPro" id="IPR016897">
    <property type="entry name" value="SKP1"/>
</dbReference>
<dbReference type="SMART" id="SM00512">
    <property type="entry name" value="Skp1"/>
    <property type="match status" value="1"/>
</dbReference>
<evidence type="ECO:0000256" key="4">
    <source>
        <dbReference type="PIRNR" id="PIRNR028729"/>
    </source>
</evidence>
<dbReference type="Gene3D" id="3.30.710.10">
    <property type="entry name" value="Potassium Channel Kv1.1, Chain A"/>
    <property type="match status" value="1"/>
</dbReference>